<keyword evidence="5" id="KW-0202">Cytokine</keyword>
<evidence type="ECO:0000256" key="3">
    <source>
        <dbReference type="ARBA" id="ARBA00008670"/>
    </source>
</evidence>
<evidence type="ECO:0000256" key="17">
    <source>
        <dbReference type="ARBA" id="ARBA00074586"/>
    </source>
</evidence>
<keyword evidence="8 19" id="KW-0812">Transmembrane</keyword>
<comment type="subunit">
    <text evidence="16">Homotrimer. One TNFSF10 homotrimer interacts with three TNFSF10A mononers. One TNFSF10 homotrimer interacts with three TNFSF10B mononers.</text>
</comment>
<comment type="similarity">
    <text evidence="3">Belongs to the tumor necrosis factor family.</text>
</comment>
<keyword evidence="13 19" id="KW-1133">Transmembrane helix</keyword>
<keyword evidence="14 19" id="KW-0472">Membrane</keyword>
<feature type="domain" description="THD" evidence="20">
    <location>
        <begin position="217"/>
        <end position="383"/>
    </location>
</feature>
<dbReference type="SUPFAM" id="SSF49842">
    <property type="entry name" value="TNF-like"/>
    <property type="match status" value="1"/>
</dbReference>
<keyword evidence="7" id="KW-0597">Phosphoprotein</keyword>
<dbReference type="Pfam" id="PF00229">
    <property type="entry name" value="TNF"/>
    <property type="match status" value="1"/>
</dbReference>
<dbReference type="PANTHER" id="PTHR11471:SF27">
    <property type="entry name" value="TUMOR NECROSIS FACTOR LIGAND SUPERFAMILY MEMBER 10"/>
    <property type="match status" value="1"/>
</dbReference>
<dbReference type="STRING" id="29073.ENSUMAP00000010726"/>
<dbReference type="PANTHER" id="PTHR11471">
    <property type="entry name" value="TUMOR NECROSIS FACTOR FAMILY MEMBER"/>
    <property type="match status" value="1"/>
</dbReference>
<organism evidence="21 22">
    <name type="scientific">Ursus maritimus</name>
    <name type="common">Polar bear</name>
    <name type="synonym">Thalarctos maritimus</name>
    <dbReference type="NCBI Taxonomy" id="29073"/>
    <lineage>
        <taxon>Eukaryota</taxon>
        <taxon>Metazoa</taxon>
        <taxon>Chordata</taxon>
        <taxon>Craniata</taxon>
        <taxon>Vertebrata</taxon>
        <taxon>Euteleostomi</taxon>
        <taxon>Mammalia</taxon>
        <taxon>Eutheria</taxon>
        <taxon>Laurasiatheria</taxon>
        <taxon>Carnivora</taxon>
        <taxon>Caniformia</taxon>
        <taxon>Ursidae</taxon>
        <taxon>Ursus</taxon>
    </lineage>
</organism>
<dbReference type="GO" id="GO:0005615">
    <property type="term" value="C:extracellular space"/>
    <property type="evidence" value="ECO:0007669"/>
    <property type="project" value="UniProtKB-KW"/>
</dbReference>
<evidence type="ECO:0000256" key="9">
    <source>
        <dbReference type="ARBA" id="ARBA00022703"/>
    </source>
</evidence>
<evidence type="ECO:0000256" key="2">
    <source>
        <dbReference type="ARBA" id="ARBA00004613"/>
    </source>
</evidence>
<evidence type="ECO:0000259" key="20">
    <source>
        <dbReference type="PROSITE" id="PS50049"/>
    </source>
</evidence>
<evidence type="ECO:0000256" key="11">
    <source>
        <dbReference type="ARBA" id="ARBA00022833"/>
    </source>
</evidence>
<dbReference type="InterPro" id="IPR008983">
    <property type="entry name" value="Tumour_necrosis_fac-like_dom"/>
</dbReference>
<dbReference type="AlphaFoldDB" id="A0A384D9S3"/>
<keyword evidence="9" id="KW-0053">Apoptosis</keyword>
<dbReference type="FunFam" id="2.60.120.40:FF:000014">
    <property type="entry name" value="Tumor necrosis factor ligand superfamily member"/>
    <property type="match status" value="1"/>
</dbReference>
<sequence length="384" mass="44055">MSNSFHPPQHFGVGATIAPTSWMLKPKDEALKNPGPDIAIEWRELPGILLFLACRFQFRFDSVFKSTKPKKSSTPDSTARACCPAACAAVRRGRDRGEMQALGGPSPGQTCVLILIFTVLLQSLCVAVTYMYFTRELKQMQDKYSQSGIACFLKEDDIPWDPNDEESMNNPCWQVKWQLRQFVRKMILKTYEETIPSIPEKQLNIPYVVNERGLQRVAAHITGTSRRRSTFPVPSSKNEKALGQKINSWESSRKGHSFLSNLHLRNGELVIHQSGFYYIYSQTYFRFQEPEETSGTISREQNRKKNKQMVQYIYKYTSYPDPILLMKSARNSCWSKDSEYGLYSIYQGGIFELKENDRIFVSVNNEQLIDMDQEASFFGAFLIG</sequence>
<keyword evidence="10" id="KW-0479">Metal-binding</keyword>
<dbReference type="CDD" id="cd00184">
    <property type="entry name" value="TNF"/>
    <property type="match status" value="1"/>
</dbReference>
<name>A0A384D9S3_URSMA</name>
<dbReference type="InterPro" id="IPR006052">
    <property type="entry name" value="TNF_dom"/>
</dbReference>
<evidence type="ECO:0000256" key="14">
    <source>
        <dbReference type="ARBA" id="ARBA00023136"/>
    </source>
</evidence>
<reference evidence="22" key="1">
    <citation type="submission" date="2025-08" db="UniProtKB">
        <authorList>
            <consortium name="RefSeq"/>
        </authorList>
    </citation>
    <scope>IDENTIFICATION</scope>
    <source>
        <tissue evidence="22">Whole blood</tissue>
    </source>
</reference>
<dbReference type="OrthoDB" id="9446605at2759"/>
<evidence type="ECO:0000256" key="16">
    <source>
        <dbReference type="ARBA" id="ARBA00063957"/>
    </source>
</evidence>
<proteinExistence type="inferred from homology"/>
<dbReference type="SMART" id="SM00207">
    <property type="entry name" value="TNF"/>
    <property type="match status" value="1"/>
</dbReference>
<dbReference type="Proteomes" id="UP000261680">
    <property type="component" value="Unplaced"/>
</dbReference>
<dbReference type="GO" id="GO:0006915">
    <property type="term" value="P:apoptotic process"/>
    <property type="evidence" value="ECO:0007669"/>
    <property type="project" value="UniProtKB-KW"/>
</dbReference>
<evidence type="ECO:0000256" key="10">
    <source>
        <dbReference type="ARBA" id="ARBA00022723"/>
    </source>
</evidence>
<comment type="function">
    <text evidence="15">Cytokine that binds to TNFRSF10A/TRAILR1, TNFRSF10B/TRAILR2, TNFRSF10C/TRAILR3, TNFRSF10D/TRAILR4 and possibly also to TNFRSF11B/OPG. Induces apoptosis. Its activity may be modulated by binding to the decoy receptors TNFRSF10C/TRAILR3, TNFRSF10D/TRAILR4 and TNFRSF11B/OPG that cannot induce apoptosis.</text>
</comment>
<evidence type="ECO:0000256" key="5">
    <source>
        <dbReference type="ARBA" id="ARBA00022514"/>
    </source>
</evidence>
<evidence type="ECO:0000256" key="4">
    <source>
        <dbReference type="ARBA" id="ARBA00022475"/>
    </source>
</evidence>
<evidence type="ECO:0000256" key="15">
    <source>
        <dbReference type="ARBA" id="ARBA00055277"/>
    </source>
</evidence>
<evidence type="ECO:0000313" key="22">
    <source>
        <dbReference type="RefSeq" id="XP_008703550.1"/>
    </source>
</evidence>
<dbReference type="Gene3D" id="2.60.120.40">
    <property type="match status" value="1"/>
</dbReference>
<protein>
    <recommendedName>
        <fullName evidence="17">Tumor necrosis factor ligand superfamily member 10</fullName>
    </recommendedName>
    <alternativeName>
        <fullName evidence="18">TNF-related apoptosis-inducing ligand</fullName>
    </alternativeName>
</protein>
<accession>A0A384D9S3</accession>
<evidence type="ECO:0000256" key="18">
    <source>
        <dbReference type="ARBA" id="ARBA00083215"/>
    </source>
</evidence>
<dbReference type="GeneID" id="103676141"/>
<keyword evidence="12" id="KW-0735">Signal-anchor</keyword>
<dbReference type="InterPro" id="IPR021184">
    <property type="entry name" value="TNF_CS"/>
</dbReference>
<dbReference type="GO" id="GO:0005164">
    <property type="term" value="F:tumor necrosis factor receptor binding"/>
    <property type="evidence" value="ECO:0007669"/>
    <property type="project" value="InterPro"/>
</dbReference>
<keyword evidence="6" id="KW-0964">Secreted</keyword>
<dbReference type="PROSITE" id="PS50049">
    <property type="entry name" value="THD_2"/>
    <property type="match status" value="1"/>
</dbReference>
<dbReference type="GO" id="GO:0005125">
    <property type="term" value="F:cytokine activity"/>
    <property type="evidence" value="ECO:0007669"/>
    <property type="project" value="UniProtKB-KW"/>
</dbReference>
<evidence type="ECO:0000256" key="7">
    <source>
        <dbReference type="ARBA" id="ARBA00022553"/>
    </source>
</evidence>
<dbReference type="CTD" id="8743"/>
<dbReference type="GO" id="GO:0046872">
    <property type="term" value="F:metal ion binding"/>
    <property type="evidence" value="ECO:0007669"/>
    <property type="project" value="UniProtKB-KW"/>
</dbReference>
<evidence type="ECO:0000256" key="19">
    <source>
        <dbReference type="SAM" id="Phobius"/>
    </source>
</evidence>
<dbReference type="PROSITE" id="PS00251">
    <property type="entry name" value="THD_1"/>
    <property type="match status" value="1"/>
</dbReference>
<evidence type="ECO:0000256" key="13">
    <source>
        <dbReference type="ARBA" id="ARBA00022989"/>
    </source>
</evidence>
<evidence type="ECO:0000256" key="1">
    <source>
        <dbReference type="ARBA" id="ARBA00004401"/>
    </source>
</evidence>
<comment type="subcellular location">
    <subcellularLocation>
        <location evidence="1">Cell membrane</location>
        <topology evidence="1">Single-pass type II membrane protein</topology>
    </subcellularLocation>
    <subcellularLocation>
        <location evidence="2">Secreted</location>
    </subcellularLocation>
</comment>
<evidence type="ECO:0000256" key="8">
    <source>
        <dbReference type="ARBA" id="ARBA00022692"/>
    </source>
</evidence>
<keyword evidence="11" id="KW-0862">Zinc</keyword>
<keyword evidence="4" id="KW-1003">Cell membrane</keyword>
<dbReference type="GO" id="GO:2001238">
    <property type="term" value="P:positive regulation of extrinsic apoptotic signaling pathway"/>
    <property type="evidence" value="ECO:0007669"/>
    <property type="project" value="UniProtKB-ARBA"/>
</dbReference>
<evidence type="ECO:0000256" key="6">
    <source>
        <dbReference type="ARBA" id="ARBA00022525"/>
    </source>
</evidence>
<dbReference type="RefSeq" id="XP_008703550.1">
    <property type="nucleotide sequence ID" value="XM_008705328.2"/>
</dbReference>
<feature type="transmembrane region" description="Helical" evidence="19">
    <location>
        <begin position="112"/>
        <end position="133"/>
    </location>
</feature>
<dbReference type="GO" id="GO:0005886">
    <property type="term" value="C:plasma membrane"/>
    <property type="evidence" value="ECO:0007669"/>
    <property type="project" value="UniProtKB-SubCell"/>
</dbReference>
<keyword evidence="21" id="KW-1185">Reference proteome</keyword>
<gene>
    <name evidence="22" type="primary">TNFSF10</name>
</gene>
<evidence type="ECO:0000313" key="21">
    <source>
        <dbReference type="Proteomes" id="UP000261680"/>
    </source>
</evidence>
<dbReference type="GO" id="GO:0006955">
    <property type="term" value="P:immune response"/>
    <property type="evidence" value="ECO:0007669"/>
    <property type="project" value="InterPro"/>
</dbReference>
<evidence type="ECO:0000256" key="12">
    <source>
        <dbReference type="ARBA" id="ARBA00022968"/>
    </source>
</evidence>
<dbReference type="KEGG" id="umr:103676141"/>